<reference evidence="1" key="1">
    <citation type="submission" date="2022-05" db="EMBL/GenBank/DDBJ databases">
        <title>Complete sequence of a novel PHA-producing Halomonas strain.</title>
        <authorList>
            <person name="Zheng Z."/>
        </authorList>
    </citation>
    <scope>NUCLEOTIDE SEQUENCE</scope>
    <source>
        <strain evidence="1">ZZQ-149</strain>
    </source>
</reference>
<dbReference type="AlphaFoldDB" id="A0AA46YPV4"/>
<gene>
    <name evidence="1" type="ORF">M0220_13480</name>
</gene>
<dbReference type="Proteomes" id="UP001164935">
    <property type="component" value="Chromosome"/>
</dbReference>
<evidence type="ECO:0000313" key="1">
    <source>
        <dbReference type="EMBL" id="UYO73880.1"/>
    </source>
</evidence>
<keyword evidence="2" id="KW-1185">Reference proteome</keyword>
<sequence>MIYIELSVEEHASIQVDQAQGCVIFNPVVQIAAFKQPVYYARFRAFFLGSERPTQPLFQLNRQSGAYRCLIMFFVLCTGRCGSVSLAKSFNYVKNYTSGHESLSHLVGSSRLNYPKRHIEVDNRLSWMLGRLHSKCGDDAFYVHLKRDRLAVAESFLKRFDRGVMAAYRSSIIMSGFKKSYCPQD</sequence>
<accession>A0AA46YPV4</accession>
<dbReference type="KEGG" id="hqn:M0220_13480"/>
<protein>
    <submittedName>
        <fullName evidence="1">Uncharacterized protein</fullName>
    </submittedName>
</protein>
<dbReference type="RefSeq" id="WP_264017917.1">
    <property type="nucleotide sequence ID" value="NZ_CP096973.1"/>
</dbReference>
<evidence type="ECO:0000313" key="2">
    <source>
        <dbReference type="Proteomes" id="UP001164935"/>
    </source>
</evidence>
<name>A0AA46YPV4_9GAMM</name>
<organism evidence="1 2">
    <name type="scientific">Halomonas qinghailakensis</name>
    <dbReference type="NCBI Taxonomy" id="2937790"/>
    <lineage>
        <taxon>Bacteria</taxon>
        <taxon>Pseudomonadati</taxon>
        <taxon>Pseudomonadota</taxon>
        <taxon>Gammaproteobacteria</taxon>
        <taxon>Oceanospirillales</taxon>
        <taxon>Halomonadaceae</taxon>
        <taxon>Halomonas</taxon>
    </lineage>
</organism>
<proteinExistence type="predicted"/>
<dbReference type="EMBL" id="CP096973">
    <property type="protein sequence ID" value="UYO73880.1"/>
    <property type="molecule type" value="Genomic_DNA"/>
</dbReference>